<sequence>MPRTHATVEAAVRVLELFDADRTEWTLSDLARHLNQPTSTVHEQLQTLAGVGLLVRLGRGRYGLGWRLLKLSSALYGSLPWYAPAHDAMERLARGTHLLAFLCVLHDDSVLCVARSVQGRDGPPVAGELDFELPAHATASGKLLLALAGQALPHPTAAFTPQTLTGAAAWNAESRSIRAQGHALSRDEWAPGTSGLAVPVRGEGGAVLAALGLSLPTARLHAAETLLRKLKDAAAEVGWTLGHRG</sequence>
<dbReference type="GO" id="GO:0003677">
    <property type="term" value="F:DNA binding"/>
    <property type="evidence" value="ECO:0007669"/>
    <property type="project" value="UniProtKB-KW"/>
</dbReference>
<dbReference type="FunFam" id="1.10.10.10:FF:000056">
    <property type="entry name" value="IclR family transcriptional regulator"/>
    <property type="match status" value="1"/>
</dbReference>
<evidence type="ECO:0000259" key="5">
    <source>
        <dbReference type="PROSITE" id="PS51078"/>
    </source>
</evidence>
<keyword evidence="2" id="KW-0238">DNA-binding</keyword>
<accession>A0A0A7KGJ9</accession>
<dbReference type="KEGG" id="dsw:QR90_09415"/>
<evidence type="ECO:0000259" key="4">
    <source>
        <dbReference type="PROSITE" id="PS51077"/>
    </source>
</evidence>
<name>A0A0A7KGJ9_9DEIO</name>
<dbReference type="InterPro" id="IPR050707">
    <property type="entry name" value="HTH_MetabolicPath_Reg"/>
</dbReference>
<dbReference type="Pfam" id="PF01614">
    <property type="entry name" value="IclR_C"/>
    <property type="match status" value="1"/>
</dbReference>
<feature type="domain" description="IclR-ED" evidence="5">
    <location>
        <begin position="67"/>
        <end position="243"/>
    </location>
</feature>
<dbReference type="InterPro" id="IPR029016">
    <property type="entry name" value="GAF-like_dom_sf"/>
</dbReference>
<dbReference type="PROSITE" id="PS51077">
    <property type="entry name" value="HTH_ICLR"/>
    <property type="match status" value="1"/>
</dbReference>
<proteinExistence type="predicted"/>
<dbReference type="GO" id="GO:0003700">
    <property type="term" value="F:DNA-binding transcription factor activity"/>
    <property type="evidence" value="ECO:0007669"/>
    <property type="project" value="TreeGrafter"/>
</dbReference>
<dbReference type="RefSeq" id="WP_039684091.1">
    <property type="nucleotide sequence ID" value="NZ_CP010028.1"/>
</dbReference>
<dbReference type="PANTHER" id="PTHR30136:SF2">
    <property type="entry name" value="TRANSCRIPTIONAL REGULATOR ICLR"/>
    <property type="match status" value="1"/>
</dbReference>
<evidence type="ECO:0000256" key="1">
    <source>
        <dbReference type="ARBA" id="ARBA00023015"/>
    </source>
</evidence>
<dbReference type="InterPro" id="IPR005471">
    <property type="entry name" value="Tscrpt_reg_IclR_N"/>
</dbReference>
<evidence type="ECO:0000313" key="6">
    <source>
        <dbReference type="EMBL" id="AIZ45271.1"/>
    </source>
</evidence>
<organism evidence="6 7">
    <name type="scientific">Deinococcus radiopugnans</name>
    <dbReference type="NCBI Taxonomy" id="57497"/>
    <lineage>
        <taxon>Bacteria</taxon>
        <taxon>Thermotogati</taxon>
        <taxon>Deinococcota</taxon>
        <taxon>Deinococci</taxon>
        <taxon>Deinococcales</taxon>
        <taxon>Deinococcaceae</taxon>
        <taxon>Deinococcus</taxon>
    </lineage>
</organism>
<dbReference type="Gene3D" id="3.30.450.40">
    <property type="match status" value="1"/>
</dbReference>
<dbReference type="EMBL" id="CP010028">
    <property type="protein sequence ID" value="AIZ45271.1"/>
    <property type="molecule type" value="Genomic_DNA"/>
</dbReference>
<dbReference type="HOGENOM" id="CLU_062618_6_2_0"/>
<evidence type="ECO:0000256" key="2">
    <source>
        <dbReference type="ARBA" id="ARBA00023125"/>
    </source>
</evidence>
<dbReference type="SMART" id="SM00346">
    <property type="entry name" value="HTH_ICLR"/>
    <property type="match status" value="1"/>
</dbReference>
<dbReference type="SUPFAM" id="SSF46785">
    <property type="entry name" value="Winged helix' DNA-binding domain"/>
    <property type="match status" value="1"/>
</dbReference>
<evidence type="ECO:0000256" key="3">
    <source>
        <dbReference type="ARBA" id="ARBA00023163"/>
    </source>
</evidence>
<dbReference type="PANTHER" id="PTHR30136">
    <property type="entry name" value="HELIX-TURN-HELIX TRANSCRIPTIONAL REGULATOR, ICLR FAMILY"/>
    <property type="match status" value="1"/>
</dbReference>
<reference evidence="7" key="1">
    <citation type="submission" date="2014-11" db="EMBL/GenBank/DDBJ databases">
        <title>Hymenobacter sp. DG25B genome submission.</title>
        <authorList>
            <person name="Jung H.-Y."/>
            <person name="Kim M.K."/>
            <person name="Srinivasan S."/>
            <person name="Lim S."/>
        </authorList>
    </citation>
    <scope>NUCLEOTIDE SEQUENCE [LARGE SCALE GENOMIC DNA]</scope>
    <source>
        <strain evidence="7">DY59</strain>
    </source>
</reference>
<dbReference type="STRING" id="1182571.QR90_09415"/>
<keyword evidence="3" id="KW-0804">Transcription</keyword>
<dbReference type="InterPro" id="IPR014757">
    <property type="entry name" value="Tscrpt_reg_IclR_C"/>
</dbReference>
<dbReference type="Pfam" id="PF09339">
    <property type="entry name" value="HTH_IclR"/>
    <property type="match status" value="1"/>
</dbReference>
<keyword evidence="1" id="KW-0805">Transcription regulation</keyword>
<gene>
    <name evidence="6" type="ORF">QR90_09415</name>
</gene>
<dbReference type="InterPro" id="IPR036390">
    <property type="entry name" value="WH_DNA-bd_sf"/>
</dbReference>
<dbReference type="SUPFAM" id="SSF55781">
    <property type="entry name" value="GAF domain-like"/>
    <property type="match status" value="1"/>
</dbReference>
<dbReference type="InterPro" id="IPR036388">
    <property type="entry name" value="WH-like_DNA-bd_sf"/>
</dbReference>
<dbReference type="GO" id="GO:0045892">
    <property type="term" value="P:negative regulation of DNA-templated transcription"/>
    <property type="evidence" value="ECO:0007669"/>
    <property type="project" value="TreeGrafter"/>
</dbReference>
<dbReference type="PROSITE" id="PS51078">
    <property type="entry name" value="ICLR_ED"/>
    <property type="match status" value="1"/>
</dbReference>
<dbReference type="Proteomes" id="UP000030634">
    <property type="component" value="Chromosome"/>
</dbReference>
<dbReference type="AlphaFoldDB" id="A0A0A7KGJ9"/>
<evidence type="ECO:0000313" key="7">
    <source>
        <dbReference type="Proteomes" id="UP000030634"/>
    </source>
</evidence>
<protein>
    <submittedName>
        <fullName evidence="6">IclR family transcriptional regulator</fullName>
    </submittedName>
</protein>
<dbReference type="Gene3D" id="1.10.10.10">
    <property type="entry name" value="Winged helix-like DNA-binding domain superfamily/Winged helix DNA-binding domain"/>
    <property type="match status" value="1"/>
</dbReference>
<feature type="domain" description="HTH iclR-type" evidence="4">
    <location>
        <begin position="5"/>
        <end position="66"/>
    </location>
</feature>